<protein>
    <recommendedName>
        <fullName evidence="6">UvrD-like helicase ATP-binding domain-containing protein</fullName>
    </recommendedName>
</protein>
<dbReference type="InterPro" id="IPR027417">
    <property type="entry name" value="P-loop_NTPase"/>
</dbReference>
<dbReference type="GO" id="GO:0043138">
    <property type="term" value="F:3'-5' DNA helicase activity"/>
    <property type="evidence" value="ECO:0007669"/>
    <property type="project" value="TreeGrafter"/>
</dbReference>
<dbReference type="Pfam" id="PF00580">
    <property type="entry name" value="UvrD-helicase"/>
    <property type="match status" value="1"/>
</dbReference>
<dbReference type="EMBL" id="QWGB01000007">
    <property type="protein sequence ID" value="RIJ22068.1"/>
    <property type="molecule type" value="Genomic_DNA"/>
</dbReference>
<evidence type="ECO:0000256" key="2">
    <source>
        <dbReference type="ARBA" id="ARBA00022801"/>
    </source>
</evidence>
<dbReference type="AlphaFoldDB" id="A0A399QT91"/>
<dbReference type="Proteomes" id="UP000265431">
    <property type="component" value="Unassembled WGS sequence"/>
</dbReference>
<comment type="caution">
    <text evidence="7">The sequence shown here is derived from an EMBL/GenBank/DDBJ whole genome shotgun (WGS) entry which is preliminary data.</text>
</comment>
<evidence type="ECO:0000259" key="6">
    <source>
        <dbReference type="PROSITE" id="PS51198"/>
    </source>
</evidence>
<accession>A0A399QT91</accession>
<evidence type="ECO:0000256" key="3">
    <source>
        <dbReference type="ARBA" id="ARBA00022806"/>
    </source>
</evidence>
<evidence type="ECO:0000256" key="5">
    <source>
        <dbReference type="PROSITE-ProRule" id="PRU00560"/>
    </source>
</evidence>
<sequence>MEISSGRIGSLLGGVRQTTVSLELGSIRFATRGEAPRTIAYQDVVDVQLVPKLIGWADISVRAHDMSLEAKRLPIGEARSFEKKLVARVQNGVAAALSNEGTSIVHLSTAIEALLAKPMYIANRDRQKWIESYLSEASLGYGRVLRFLMHPMFQLDLVDPAVRDKLATISEIASDQSETIKSRNRKFVEGELLRYKSFFEQVESRPLTNEQRQAAVTMEDRNLLVAPAGSGKTSALVGRIGYILMNKLCEPAEILVVAFNNSAREELRERITSRLSAFKGIDGLQVHTFHSLGQKIIAENTAKKPSLAKTAEDDFARGKLLQKIVDTELANNSSFKLNYIYFRALYAVAVPDPSSFRSKAEWHAYVQSAGETDPAP</sequence>
<keyword evidence="3 5" id="KW-0347">Helicase</keyword>
<dbReference type="PANTHER" id="PTHR11070:SF63">
    <property type="entry name" value="DNA HELICASE IV"/>
    <property type="match status" value="1"/>
</dbReference>
<dbReference type="GO" id="GO:0005829">
    <property type="term" value="C:cytosol"/>
    <property type="evidence" value="ECO:0007669"/>
    <property type="project" value="TreeGrafter"/>
</dbReference>
<organism evidence="7 8">
    <name type="scientific">Henriciella barbarensis</name>
    <dbReference type="NCBI Taxonomy" id="86342"/>
    <lineage>
        <taxon>Bacteria</taxon>
        <taxon>Pseudomonadati</taxon>
        <taxon>Pseudomonadota</taxon>
        <taxon>Alphaproteobacteria</taxon>
        <taxon>Hyphomonadales</taxon>
        <taxon>Hyphomonadaceae</taxon>
        <taxon>Henriciella</taxon>
    </lineage>
</organism>
<proteinExistence type="predicted"/>
<dbReference type="PROSITE" id="PS51198">
    <property type="entry name" value="UVRD_HELICASE_ATP_BIND"/>
    <property type="match status" value="1"/>
</dbReference>
<dbReference type="Gene3D" id="3.40.50.300">
    <property type="entry name" value="P-loop containing nucleotide triphosphate hydrolases"/>
    <property type="match status" value="1"/>
</dbReference>
<dbReference type="OrthoDB" id="5298826at2"/>
<evidence type="ECO:0000256" key="1">
    <source>
        <dbReference type="ARBA" id="ARBA00022741"/>
    </source>
</evidence>
<dbReference type="InterPro" id="IPR014016">
    <property type="entry name" value="UvrD-like_ATP-bd"/>
</dbReference>
<dbReference type="GO" id="GO:0016787">
    <property type="term" value="F:hydrolase activity"/>
    <property type="evidence" value="ECO:0007669"/>
    <property type="project" value="UniProtKB-UniRule"/>
</dbReference>
<dbReference type="RefSeq" id="WP_119379989.1">
    <property type="nucleotide sequence ID" value="NZ_QWGB01000007.1"/>
</dbReference>
<feature type="domain" description="UvrD-like helicase ATP-binding" evidence="6">
    <location>
        <begin position="205"/>
        <end position="376"/>
    </location>
</feature>
<gene>
    <name evidence="7" type="ORF">D1224_10875</name>
</gene>
<dbReference type="SUPFAM" id="SSF52540">
    <property type="entry name" value="P-loop containing nucleoside triphosphate hydrolases"/>
    <property type="match status" value="1"/>
</dbReference>
<keyword evidence="2 5" id="KW-0378">Hydrolase</keyword>
<keyword evidence="1 5" id="KW-0547">Nucleotide-binding</keyword>
<evidence type="ECO:0000313" key="8">
    <source>
        <dbReference type="Proteomes" id="UP000265431"/>
    </source>
</evidence>
<feature type="binding site" evidence="5">
    <location>
        <begin position="226"/>
        <end position="233"/>
    </location>
    <ligand>
        <name>ATP</name>
        <dbReference type="ChEBI" id="CHEBI:30616"/>
    </ligand>
</feature>
<keyword evidence="8" id="KW-1185">Reference proteome</keyword>
<dbReference type="PANTHER" id="PTHR11070">
    <property type="entry name" value="UVRD / RECB / PCRA DNA HELICASE FAMILY MEMBER"/>
    <property type="match status" value="1"/>
</dbReference>
<name>A0A399QT91_9PROT</name>
<keyword evidence="4 5" id="KW-0067">ATP-binding</keyword>
<evidence type="ECO:0000313" key="7">
    <source>
        <dbReference type="EMBL" id="RIJ22068.1"/>
    </source>
</evidence>
<dbReference type="GO" id="GO:0000725">
    <property type="term" value="P:recombinational repair"/>
    <property type="evidence" value="ECO:0007669"/>
    <property type="project" value="TreeGrafter"/>
</dbReference>
<reference evidence="7 8" key="1">
    <citation type="submission" date="2018-08" db="EMBL/GenBank/DDBJ databases">
        <title>Henriciella mobilis sp. nov., isolated from seawater.</title>
        <authorList>
            <person name="Cheng H."/>
            <person name="Wu Y.-H."/>
            <person name="Xu X.-W."/>
            <person name="Guo L.-L."/>
        </authorList>
    </citation>
    <scope>NUCLEOTIDE SEQUENCE [LARGE SCALE GENOMIC DNA]</scope>
    <source>
        <strain evidence="7 8">CCUG66934</strain>
    </source>
</reference>
<evidence type="ECO:0000256" key="4">
    <source>
        <dbReference type="ARBA" id="ARBA00022840"/>
    </source>
</evidence>
<dbReference type="InterPro" id="IPR000212">
    <property type="entry name" value="DNA_helicase_UvrD/REP"/>
</dbReference>
<dbReference type="GO" id="GO:0005524">
    <property type="term" value="F:ATP binding"/>
    <property type="evidence" value="ECO:0007669"/>
    <property type="project" value="UniProtKB-UniRule"/>
</dbReference>
<dbReference type="GO" id="GO:0003677">
    <property type="term" value="F:DNA binding"/>
    <property type="evidence" value="ECO:0007669"/>
    <property type="project" value="InterPro"/>
</dbReference>